<gene>
    <name evidence="1" type="ORF">FA95DRAFT_194428</name>
</gene>
<proteinExistence type="predicted"/>
<reference evidence="1" key="1">
    <citation type="submission" date="2021-02" db="EMBL/GenBank/DDBJ databases">
        <authorList>
            <consortium name="DOE Joint Genome Institute"/>
            <person name="Ahrendt S."/>
            <person name="Looney B.P."/>
            <person name="Miyauchi S."/>
            <person name="Morin E."/>
            <person name="Drula E."/>
            <person name="Courty P.E."/>
            <person name="Chicoki N."/>
            <person name="Fauchery L."/>
            <person name="Kohler A."/>
            <person name="Kuo A."/>
            <person name="Labutti K."/>
            <person name="Pangilinan J."/>
            <person name="Lipzen A."/>
            <person name="Riley R."/>
            <person name="Andreopoulos W."/>
            <person name="He G."/>
            <person name="Johnson J."/>
            <person name="Barry K.W."/>
            <person name="Grigoriev I.V."/>
            <person name="Nagy L."/>
            <person name="Hibbett D."/>
            <person name="Henrissat B."/>
            <person name="Matheny P.B."/>
            <person name="Labbe J."/>
            <person name="Martin F."/>
        </authorList>
    </citation>
    <scope>NUCLEOTIDE SEQUENCE</scope>
    <source>
        <strain evidence="1">FP105234-sp</strain>
    </source>
</reference>
<sequence>MVETIYILRHGFRLNWVTTSWKSVTGLPRDPPLAAFGESQAEEVAQFFLSLPEDERPTAIFSSPYYRCLQTIKPTSKALGVPIYAEHGLSEWYSPVKPNTGLHPRPGSASALQEYFPEIDDSWASIWYPSRKGEDVGEVHDRTAGFLDALIPEVRRRYQGAHKRILLCSHAATVIALAHELLGDRTIPLRIACCSLTIVEKKDGENGVLGAWTPKLVADGSHLKDGSQRDWGFEDIEIAGGKVVRDLGVPGTEQELDEPVGLQLAEVQARM</sequence>
<accession>A0ACB8S7A7</accession>
<comment type="caution">
    <text evidence="1">The sequence shown here is derived from an EMBL/GenBank/DDBJ whole genome shotgun (WGS) entry which is preliminary data.</text>
</comment>
<organism evidence="1 2">
    <name type="scientific">Auriscalpium vulgare</name>
    <dbReference type="NCBI Taxonomy" id="40419"/>
    <lineage>
        <taxon>Eukaryota</taxon>
        <taxon>Fungi</taxon>
        <taxon>Dikarya</taxon>
        <taxon>Basidiomycota</taxon>
        <taxon>Agaricomycotina</taxon>
        <taxon>Agaricomycetes</taxon>
        <taxon>Russulales</taxon>
        <taxon>Auriscalpiaceae</taxon>
        <taxon>Auriscalpium</taxon>
    </lineage>
</organism>
<dbReference type="Proteomes" id="UP000814033">
    <property type="component" value="Unassembled WGS sequence"/>
</dbReference>
<evidence type="ECO:0000313" key="1">
    <source>
        <dbReference type="EMBL" id="KAI0051685.1"/>
    </source>
</evidence>
<name>A0ACB8S7A7_9AGAM</name>
<reference evidence="1" key="2">
    <citation type="journal article" date="2022" name="New Phytol.">
        <title>Evolutionary transition to the ectomycorrhizal habit in the genomes of a hyperdiverse lineage of mushroom-forming fungi.</title>
        <authorList>
            <person name="Looney B."/>
            <person name="Miyauchi S."/>
            <person name="Morin E."/>
            <person name="Drula E."/>
            <person name="Courty P.E."/>
            <person name="Kohler A."/>
            <person name="Kuo A."/>
            <person name="LaButti K."/>
            <person name="Pangilinan J."/>
            <person name="Lipzen A."/>
            <person name="Riley R."/>
            <person name="Andreopoulos W."/>
            <person name="He G."/>
            <person name="Johnson J."/>
            <person name="Nolan M."/>
            <person name="Tritt A."/>
            <person name="Barry K.W."/>
            <person name="Grigoriev I.V."/>
            <person name="Nagy L.G."/>
            <person name="Hibbett D."/>
            <person name="Henrissat B."/>
            <person name="Matheny P.B."/>
            <person name="Labbe J."/>
            <person name="Martin F.M."/>
        </authorList>
    </citation>
    <scope>NUCLEOTIDE SEQUENCE</scope>
    <source>
        <strain evidence="1">FP105234-sp</strain>
    </source>
</reference>
<dbReference type="EMBL" id="MU275850">
    <property type="protein sequence ID" value="KAI0051685.1"/>
    <property type="molecule type" value="Genomic_DNA"/>
</dbReference>
<evidence type="ECO:0000313" key="2">
    <source>
        <dbReference type="Proteomes" id="UP000814033"/>
    </source>
</evidence>
<keyword evidence="2" id="KW-1185">Reference proteome</keyword>
<protein>
    <submittedName>
        <fullName evidence="1">Phosphoglycerate mutase-like protein</fullName>
    </submittedName>
</protein>